<organism evidence="1 2">
    <name type="scientific">Xenoophorus captivus</name>
    <dbReference type="NCBI Taxonomy" id="1517983"/>
    <lineage>
        <taxon>Eukaryota</taxon>
        <taxon>Metazoa</taxon>
        <taxon>Chordata</taxon>
        <taxon>Craniata</taxon>
        <taxon>Vertebrata</taxon>
        <taxon>Euteleostomi</taxon>
        <taxon>Actinopterygii</taxon>
        <taxon>Neopterygii</taxon>
        <taxon>Teleostei</taxon>
        <taxon>Neoteleostei</taxon>
        <taxon>Acanthomorphata</taxon>
        <taxon>Ovalentaria</taxon>
        <taxon>Atherinomorphae</taxon>
        <taxon>Cyprinodontiformes</taxon>
        <taxon>Goodeidae</taxon>
        <taxon>Xenoophorus</taxon>
    </lineage>
</organism>
<proteinExistence type="predicted"/>
<dbReference type="Proteomes" id="UP001434883">
    <property type="component" value="Unassembled WGS sequence"/>
</dbReference>
<gene>
    <name evidence="1" type="ORF">XENOCAPTIV_002795</name>
</gene>
<keyword evidence="2" id="KW-1185">Reference proteome</keyword>
<sequence length="103" mass="11563">MRRGLYYLKVGEHQPAITEAVQLRPDLSCLWKLLGDACTAVRVVSPSRAQVVVPTLLTGFDCTTKDCMLNQAQTLKAGARCYQILSMPYTTLKIYLYTEYNAL</sequence>
<protein>
    <submittedName>
        <fullName evidence="1">Uncharacterized protein</fullName>
    </submittedName>
</protein>
<dbReference type="EMBL" id="JAHRIN010042138">
    <property type="protein sequence ID" value="MEQ2205548.1"/>
    <property type="molecule type" value="Genomic_DNA"/>
</dbReference>
<comment type="caution">
    <text evidence="1">The sequence shown here is derived from an EMBL/GenBank/DDBJ whole genome shotgun (WGS) entry which is preliminary data.</text>
</comment>
<reference evidence="1 2" key="1">
    <citation type="submission" date="2021-06" db="EMBL/GenBank/DDBJ databases">
        <authorList>
            <person name="Palmer J.M."/>
        </authorList>
    </citation>
    <scope>NUCLEOTIDE SEQUENCE [LARGE SCALE GENOMIC DNA]</scope>
    <source>
        <strain evidence="1 2">XC_2019</strain>
        <tissue evidence="1">Muscle</tissue>
    </source>
</reference>
<name>A0ABV0RBL9_9TELE</name>
<evidence type="ECO:0000313" key="1">
    <source>
        <dbReference type="EMBL" id="MEQ2205548.1"/>
    </source>
</evidence>
<evidence type="ECO:0000313" key="2">
    <source>
        <dbReference type="Proteomes" id="UP001434883"/>
    </source>
</evidence>
<accession>A0ABV0RBL9</accession>